<dbReference type="InterPro" id="IPR037185">
    <property type="entry name" value="EmrE-like"/>
</dbReference>
<feature type="transmembrane region" description="Helical" evidence="5">
    <location>
        <begin position="144"/>
        <end position="162"/>
    </location>
</feature>
<keyword evidence="3 5" id="KW-1133">Transmembrane helix</keyword>
<sequence>MQSYGSGNTEQVTKSTLGRDTAQHFGPTEWGMTSAVALTWGASFLFIAIAIDHVATGVVPIARLGFGALALACFPAARKRIDRADLKRVAMLGLVAMTIPFYLYPLAEQSVSSSIAGMINGSIPITTVVAAAILTRNMPSSRRIVAVVIGFAGIALISFGSVGDGKGASVHGVLFLLAATCCYAFTSILSREMQVKYGTLTVLLWQEGFALLFSLPLGVPAFFDSHFAWSAFFALMALGAFGTGFAYVMYGMLMVRAGAVRGVIGVFFTPVVATILGLLFRDEKVTALAVIGMCVVLIGAWLTSRPDKIAA</sequence>
<accession>A0A6J6HC41</accession>
<reference evidence="7" key="1">
    <citation type="submission" date="2020-05" db="EMBL/GenBank/DDBJ databases">
        <authorList>
            <person name="Chiriac C."/>
            <person name="Salcher M."/>
            <person name="Ghai R."/>
            <person name="Kavagutti S V."/>
        </authorList>
    </citation>
    <scope>NUCLEOTIDE SEQUENCE</scope>
</reference>
<evidence type="ECO:0000256" key="3">
    <source>
        <dbReference type="ARBA" id="ARBA00022989"/>
    </source>
</evidence>
<dbReference type="InterPro" id="IPR000620">
    <property type="entry name" value="EamA_dom"/>
</dbReference>
<feature type="domain" description="EamA" evidence="6">
    <location>
        <begin position="35"/>
        <end position="158"/>
    </location>
</feature>
<dbReference type="EMBL" id="CAEZUL010000174">
    <property type="protein sequence ID" value="CAB4608855.1"/>
    <property type="molecule type" value="Genomic_DNA"/>
</dbReference>
<gene>
    <name evidence="7" type="ORF">UFOPK1808_01234</name>
</gene>
<keyword evidence="4 5" id="KW-0472">Membrane</keyword>
<protein>
    <submittedName>
        <fullName evidence="7">Unannotated protein</fullName>
    </submittedName>
</protein>
<evidence type="ECO:0000256" key="5">
    <source>
        <dbReference type="SAM" id="Phobius"/>
    </source>
</evidence>
<evidence type="ECO:0000256" key="1">
    <source>
        <dbReference type="ARBA" id="ARBA00004141"/>
    </source>
</evidence>
<feature type="transmembrane region" description="Helical" evidence="5">
    <location>
        <begin position="229"/>
        <end position="250"/>
    </location>
</feature>
<keyword evidence="2 5" id="KW-0812">Transmembrane</keyword>
<feature type="transmembrane region" description="Helical" evidence="5">
    <location>
        <begin position="57"/>
        <end position="77"/>
    </location>
</feature>
<dbReference type="GO" id="GO:0016020">
    <property type="term" value="C:membrane"/>
    <property type="evidence" value="ECO:0007669"/>
    <property type="project" value="UniProtKB-SubCell"/>
</dbReference>
<dbReference type="PANTHER" id="PTHR32322:SF9">
    <property type="entry name" value="AMINO-ACID METABOLITE EFFLUX PUMP-RELATED"/>
    <property type="match status" value="1"/>
</dbReference>
<evidence type="ECO:0000259" key="6">
    <source>
        <dbReference type="Pfam" id="PF00892"/>
    </source>
</evidence>
<feature type="transmembrane region" description="Helical" evidence="5">
    <location>
        <begin position="30"/>
        <end position="51"/>
    </location>
</feature>
<name>A0A6J6HC41_9ZZZZ</name>
<feature type="domain" description="EamA" evidence="6">
    <location>
        <begin position="172"/>
        <end position="304"/>
    </location>
</feature>
<comment type="subcellular location">
    <subcellularLocation>
        <location evidence="1">Membrane</location>
        <topology evidence="1">Multi-pass membrane protein</topology>
    </subcellularLocation>
</comment>
<dbReference type="Pfam" id="PF00892">
    <property type="entry name" value="EamA"/>
    <property type="match status" value="2"/>
</dbReference>
<feature type="transmembrane region" description="Helical" evidence="5">
    <location>
        <begin position="168"/>
        <end position="190"/>
    </location>
</feature>
<feature type="transmembrane region" description="Helical" evidence="5">
    <location>
        <begin position="89"/>
        <end position="107"/>
    </location>
</feature>
<evidence type="ECO:0000256" key="4">
    <source>
        <dbReference type="ARBA" id="ARBA00023136"/>
    </source>
</evidence>
<feature type="transmembrane region" description="Helical" evidence="5">
    <location>
        <begin position="202"/>
        <end position="223"/>
    </location>
</feature>
<evidence type="ECO:0000313" key="7">
    <source>
        <dbReference type="EMBL" id="CAB4608855.1"/>
    </source>
</evidence>
<dbReference type="PANTHER" id="PTHR32322">
    <property type="entry name" value="INNER MEMBRANE TRANSPORTER"/>
    <property type="match status" value="1"/>
</dbReference>
<feature type="transmembrane region" description="Helical" evidence="5">
    <location>
        <begin position="113"/>
        <end position="135"/>
    </location>
</feature>
<dbReference type="SUPFAM" id="SSF103481">
    <property type="entry name" value="Multidrug resistance efflux transporter EmrE"/>
    <property type="match status" value="2"/>
</dbReference>
<feature type="transmembrane region" description="Helical" evidence="5">
    <location>
        <begin position="262"/>
        <end position="280"/>
    </location>
</feature>
<dbReference type="InterPro" id="IPR050638">
    <property type="entry name" value="AA-Vitamin_Transporters"/>
</dbReference>
<proteinExistence type="predicted"/>
<organism evidence="7">
    <name type="scientific">freshwater metagenome</name>
    <dbReference type="NCBI Taxonomy" id="449393"/>
    <lineage>
        <taxon>unclassified sequences</taxon>
        <taxon>metagenomes</taxon>
        <taxon>ecological metagenomes</taxon>
    </lineage>
</organism>
<dbReference type="AlphaFoldDB" id="A0A6J6HC41"/>
<feature type="transmembrane region" description="Helical" evidence="5">
    <location>
        <begin position="286"/>
        <end position="303"/>
    </location>
</feature>
<evidence type="ECO:0000256" key="2">
    <source>
        <dbReference type="ARBA" id="ARBA00022692"/>
    </source>
</evidence>